<accession>A0A5B7JE32</accession>
<dbReference type="EMBL" id="VSRR010084957">
    <property type="protein sequence ID" value="MPC90604.1"/>
    <property type="molecule type" value="Genomic_DNA"/>
</dbReference>
<reference evidence="1 2" key="1">
    <citation type="submission" date="2019-05" db="EMBL/GenBank/DDBJ databases">
        <title>Another draft genome of Portunus trituberculatus and its Hox gene families provides insights of decapod evolution.</title>
        <authorList>
            <person name="Jeong J.-H."/>
            <person name="Song I."/>
            <person name="Kim S."/>
            <person name="Choi T."/>
            <person name="Kim D."/>
            <person name="Ryu S."/>
            <person name="Kim W."/>
        </authorList>
    </citation>
    <scope>NUCLEOTIDE SEQUENCE [LARGE SCALE GENOMIC DNA]</scope>
    <source>
        <tissue evidence="1">Muscle</tissue>
    </source>
</reference>
<sequence>MWCPDLEKLELVREKEHICNPNNELYNKKSLHKTTYEIATTLQELLPSTQSNVGASNKPKEMQLPLRHRYRRKTSCWVAVCLYSLPSNQPILPSRYV</sequence>
<dbReference type="Proteomes" id="UP000324222">
    <property type="component" value="Unassembled WGS sequence"/>
</dbReference>
<protein>
    <submittedName>
        <fullName evidence="1">Uncharacterized protein</fullName>
    </submittedName>
</protein>
<evidence type="ECO:0000313" key="1">
    <source>
        <dbReference type="EMBL" id="MPC90604.1"/>
    </source>
</evidence>
<name>A0A5B7JE32_PORTR</name>
<keyword evidence="2" id="KW-1185">Reference proteome</keyword>
<organism evidence="1 2">
    <name type="scientific">Portunus trituberculatus</name>
    <name type="common">Swimming crab</name>
    <name type="synonym">Neptunus trituberculatus</name>
    <dbReference type="NCBI Taxonomy" id="210409"/>
    <lineage>
        <taxon>Eukaryota</taxon>
        <taxon>Metazoa</taxon>
        <taxon>Ecdysozoa</taxon>
        <taxon>Arthropoda</taxon>
        <taxon>Crustacea</taxon>
        <taxon>Multicrustacea</taxon>
        <taxon>Malacostraca</taxon>
        <taxon>Eumalacostraca</taxon>
        <taxon>Eucarida</taxon>
        <taxon>Decapoda</taxon>
        <taxon>Pleocyemata</taxon>
        <taxon>Brachyura</taxon>
        <taxon>Eubrachyura</taxon>
        <taxon>Portunoidea</taxon>
        <taxon>Portunidae</taxon>
        <taxon>Portuninae</taxon>
        <taxon>Portunus</taxon>
    </lineage>
</organism>
<dbReference type="AlphaFoldDB" id="A0A5B7JE32"/>
<comment type="caution">
    <text evidence="1">The sequence shown here is derived from an EMBL/GenBank/DDBJ whole genome shotgun (WGS) entry which is preliminary data.</text>
</comment>
<evidence type="ECO:0000313" key="2">
    <source>
        <dbReference type="Proteomes" id="UP000324222"/>
    </source>
</evidence>
<proteinExistence type="predicted"/>
<gene>
    <name evidence="1" type="ORF">E2C01_085599</name>
</gene>